<proteinExistence type="predicted"/>
<dbReference type="Proteomes" id="UP001141253">
    <property type="component" value="Chromosome 11"/>
</dbReference>
<comment type="caution">
    <text evidence="2">The sequence shown here is derived from an EMBL/GenBank/DDBJ whole genome shotgun (WGS) entry which is preliminary data.</text>
</comment>
<keyword evidence="1" id="KW-0812">Transmembrane</keyword>
<keyword evidence="1" id="KW-1133">Transmembrane helix</keyword>
<keyword evidence="3" id="KW-1185">Reference proteome</keyword>
<feature type="non-terminal residue" evidence="2">
    <location>
        <position position="93"/>
    </location>
</feature>
<feature type="transmembrane region" description="Helical" evidence="1">
    <location>
        <begin position="40"/>
        <end position="61"/>
    </location>
</feature>
<evidence type="ECO:0000313" key="2">
    <source>
        <dbReference type="EMBL" id="KAJ6333852.1"/>
    </source>
</evidence>
<reference evidence="2" key="1">
    <citation type="submission" date="2022-10" db="EMBL/GenBank/DDBJ databases">
        <authorList>
            <person name="Hyden B.L."/>
            <person name="Feng K."/>
            <person name="Yates T."/>
            <person name="Jawdy S."/>
            <person name="Smart L.B."/>
            <person name="Muchero W."/>
        </authorList>
    </citation>
    <scope>NUCLEOTIDE SEQUENCE</scope>
    <source>
        <tissue evidence="2">Shoot tip</tissue>
    </source>
</reference>
<sequence length="93" mass="10559">MLKLHFVPKSTHNINRLCFHGFFSLHTYTGPLSEFQVTSFLPLSLPFHFVSVCFGILLVVFRFNFSGGMNEGVSLKLKLSLSMVFVEVFLLIS</sequence>
<protein>
    <submittedName>
        <fullName evidence="2">Uncharacterized protein</fullName>
    </submittedName>
</protein>
<dbReference type="EMBL" id="JAPFFI010000021">
    <property type="protein sequence ID" value="KAJ6333852.1"/>
    <property type="molecule type" value="Genomic_DNA"/>
</dbReference>
<organism evidence="2 3">
    <name type="scientific">Salix suchowensis</name>
    <dbReference type="NCBI Taxonomy" id="1278906"/>
    <lineage>
        <taxon>Eukaryota</taxon>
        <taxon>Viridiplantae</taxon>
        <taxon>Streptophyta</taxon>
        <taxon>Embryophyta</taxon>
        <taxon>Tracheophyta</taxon>
        <taxon>Spermatophyta</taxon>
        <taxon>Magnoliopsida</taxon>
        <taxon>eudicotyledons</taxon>
        <taxon>Gunneridae</taxon>
        <taxon>Pentapetalae</taxon>
        <taxon>rosids</taxon>
        <taxon>fabids</taxon>
        <taxon>Malpighiales</taxon>
        <taxon>Salicaceae</taxon>
        <taxon>Saliceae</taxon>
        <taxon>Salix</taxon>
    </lineage>
</organism>
<reference evidence="2" key="2">
    <citation type="journal article" date="2023" name="Int. J. Mol. Sci.">
        <title>De Novo Assembly and Annotation of 11 Diverse Shrub Willow (Salix) Genomes Reveals Novel Gene Organization in Sex-Linked Regions.</title>
        <authorList>
            <person name="Hyden B."/>
            <person name="Feng K."/>
            <person name="Yates T.B."/>
            <person name="Jawdy S."/>
            <person name="Cereghino C."/>
            <person name="Smart L.B."/>
            <person name="Muchero W."/>
        </authorList>
    </citation>
    <scope>NUCLEOTIDE SEQUENCE</scope>
    <source>
        <tissue evidence="2">Shoot tip</tissue>
    </source>
</reference>
<evidence type="ECO:0000313" key="3">
    <source>
        <dbReference type="Proteomes" id="UP001141253"/>
    </source>
</evidence>
<keyword evidence="1" id="KW-0472">Membrane</keyword>
<gene>
    <name evidence="2" type="ORF">OIU77_009689</name>
</gene>
<evidence type="ECO:0000256" key="1">
    <source>
        <dbReference type="SAM" id="Phobius"/>
    </source>
</evidence>
<name>A0ABQ9AF14_9ROSI</name>
<accession>A0ABQ9AF14</accession>